<dbReference type="GO" id="GO:0005975">
    <property type="term" value="P:carbohydrate metabolic process"/>
    <property type="evidence" value="ECO:0007669"/>
    <property type="project" value="UniProtKB-ARBA"/>
</dbReference>
<dbReference type="SUPFAM" id="SSF49899">
    <property type="entry name" value="Concanavalin A-like lectins/glucanases"/>
    <property type="match status" value="1"/>
</dbReference>
<dbReference type="AlphaFoldDB" id="A0A5B8V3L2"/>
<dbReference type="KEGG" id="pgin:FRZ67_01080"/>
<protein>
    <submittedName>
        <fullName evidence="1">LamG domain-containing protein</fullName>
    </submittedName>
</protein>
<evidence type="ECO:0000313" key="1">
    <source>
        <dbReference type="EMBL" id="QEC65964.1"/>
    </source>
</evidence>
<dbReference type="GO" id="GO:0004553">
    <property type="term" value="F:hydrolase activity, hydrolyzing O-glycosyl compounds"/>
    <property type="evidence" value="ECO:0007669"/>
    <property type="project" value="UniProtKB-ARBA"/>
</dbReference>
<name>A0A5B8V3L2_9BACT</name>
<evidence type="ECO:0000313" key="2">
    <source>
        <dbReference type="Proteomes" id="UP000321533"/>
    </source>
</evidence>
<dbReference type="Gene3D" id="2.60.40.10">
    <property type="entry name" value="Immunoglobulins"/>
    <property type="match status" value="1"/>
</dbReference>
<dbReference type="Pfam" id="PF13385">
    <property type="entry name" value="Laminin_G_3"/>
    <property type="match status" value="1"/>
</dbReference>
<keyword evidence="2" id="KW-1185">Reference proteome</keyword>
<dbReference type="InterPro" id="IPR013320">
    <property type="entry name" value="ConA-like_dom_sf"/>
</dbReference>
<sequence length="964" mass="103264">MVSKHCDPTDVNYLLRANRAEITTTNGFFATPDVCSIELNKTYHLAMVYDGSSLKYYRNGYLLSEIACSGNMITNSYATTFGTTACTSNPWPSEFLGLIDEVRIWNVARTQDQLKTYMDKSLPNPSAQTGLKAYYTFDDLKNEQGNNTWNGGLLNSASIKDSNPTCQNFIADSCGITLIPDPIVIAGFVAPDTVCINTPVTIQNTTTGGTNFYWNFCETAINQIPDGINLGNIGNQLNLPVFMDFAEVNGNYYGFVVNNYPGQLVRLDFGNSLLNAPTAVNLGNFGGLLQNNAEGVQLIKDGNSWYAFIVGGYIGGGTIPFILKVDFGSNITNGSPIVINWGNVGNLAYPHDIYIFNENGNWYGFTPNAENKTLTRFNFGTDFTTSPTAINLGNLGDLDWSSGIHVIKNNSKWYIFIANRDNNTLTRLDFGTSLLNTPVAINLGNLNGLLNEPRDIQIVQSCDGIFGYVLNEQSNNIIKLNFGFDIESTPSSIILNNITGLSFPNSFSKFFRIGSDLYSFIPNVNSNTLVRLQFSGCNNSSIPNSSDSIPQQITYNAPGIYNINLMVDEGLATQTSLCKSIVVMPSPVKTPLFDTAFCSGDSLLLKTSFPEGTYTWNNGKTDSVITVNQPGIYWVQSDYYGCTVRDSINTLQNISPIVNLGPDTTICRLGSLLLNAGNNGSTYLWNDGRTTQTIIADTAGIYIVHVTNTSGCAGSDSLKLSAHTAIQLKVTNDTTICTGSNISLTANGNNVQAYAWSPGNTLSDPSVKNPLASPIDTTQYYIVVTDIYGCKESDSVLLNVAPMPVVTVLADTAICAGGSVLLSTNATQGVSYLWSPSGGLSSNTSATPLATPSNGTKYIVTVTTDAGCKALDSVAVVVNPLPAVVAGSLDSLICFGNSTTIAATSPTAVSYIWSPVSGLNDPSLASPVATPNATTNYIVEAADIKGCKAKDSVQVAKAITCICN</sequence>
<proteinExistence type="predicted"/>
<dbReference type="Gene3D" id="2.60.120.200">
    <property type="match status" value="1"/>
</dbReference>
<organism evidence="1 2">
    <name type="scientific">Panacibacter ginsenosidivorans</name>
    <dbReference type="NCBI Taxonomy" id="1813871"/>
    <lineage>
        <taxon>Bacteria</taxon>
        <taxon>Pseudomonadati</taxon>
        <taxon>Bacteroidota</taxon>
        <taxon>Chitinophagia</taxon>
        <taxon>Chitinophagales</taxon>
        <taxon>Chitinophagaceae</taxon>
        <taxon>Panacibacter</taxon>
    </lineage>
</organism>
<dbReference type="EMBL" id="CP042435">
    <property type="protein sequence ID" value="QEC65964.1"/>
    <property type="molecule type" value="Genomic_DNA"/>
</dbReference>
<dbReference type="InterPro" id="IPR013783">
    <property type="entry name" value="Ig-like_fold"/>
</dbReference>
<gene>
    <name evidence="1" type="ORF">FRZ67_01080</name>
</gene>
<accession>A0A5B8V3L2</accession>
<dbReference type="Proteomes" id="UP000321533">
    <property type="component" value="Chromosome"/>
</dbReference>
<reference evidence="1 2" key="1">
    <citation type="journal article" date="2016" name="Int. J. Syst. Evol. Microbiol.">
        <title>Panacibacter ginsenosidivorans gen. nov., sp. nov., with ginsenoside converting activity isolated from soil of a ginseng field.</title>
        <authorList>
            <person name="Siddiqi M.Z."/>
            <person name="Muhammad Shafi S."/>
            <person name="Choi K.D."/>
            <person name="Im W.T."/>
        </authorList>
    </citation>
    <scope>NUCLEOTIDE SEQUENCE [LARGE SCALE GENOMIC DNA]</scope>
    <source>
        <strain evidence="1 2">Gsoil1550</strain>
    </source>
</reference>
<dbReference type="RefSeq" id="WP_147187764.1">
    <property type="nucleotide sequence ID" value="NZ_CP042435.1"/>
</dbReference>